<name>A0ACA7P9H1_9PSED</name>
<proteinExistence type="predicted"/>
<evidence type="ECO:0000313" key="1">
    <source>
        <dbReference type="EMBL" id="AHC36457.1"/>
    </source>
</evidence>
<gene>
    <name evidence="1" type="ORF">U771_19715</name>
</gene>
<accession>A0ACA7P9H1</accession>
<keyword evidence="2" id="KW-1185">Reference proteome</keyword>
<protein>
    <submittedName>
        <fullName evidence="1">Uncharacterized protein</fullName>
    </submittedName>
</protein>
<sequence>MLFFYAFPTPSFILMVNKPDDQEQSRQTDNEQQQLYCGTFM</sequence>
<evidence type="ECO:0000313" key="2">
    <source>
        <dbReference type="Proteomes" id="UP000018725"/>
    </source>
</evidence>
<dbReference type="EMBL" id="CP006852">
    <property type="protein sequence ID" value="AHC36457.1"/>
    <property type="molecule type" value="Genomic_DNA"/>
</dbReference>
<organism evidence="1 2">
    <name type="scientific">Pseudomonas gorinensis</name>
    <dbReference type="NCBI Taxonomy" id="3240790"/>
    <lineage>
        <taxon>Bacteria</taxon>
        <taxon>Pseudomonadati</taxon>
        <taxon>Pseudomonadota</taxon>
        <taxon>Gammaproteobacteria</taxon>
        <taxon>Pseudomonadales</taxon>
        <taxon>Pseudomonadaceae</taxon>
        <taxon>Pseudomonas</taxon>
    </lineage>
</organism>
<reference evidence="1 2" key="1">
    <citation type="journal article" date="2014" name="Genome Announc.">
        <title>Complete Genome Sequence of Pseudomonas sp. Strain TKP, Isolated from a gamma-Hexachlorocyclohexane-Degrading Mixed Culture.</title>
        <authorList>
            <person name="Ohtsubo Y."/>
            <person name="Kishida K."/>
            <person name="Sato T."/>
            <person name="Tabata M."/>
            <person name="Kawasumi T."/>
            <person name="Ogura Y."/>
            <person name="Hayashi T."/>
            <person name="Tsuda M."/>
            <person name="Nagata Y."/>
        </authorList>
    </citation>
    <scope>NUCLEOTIDE SEQUENCE [LARGE SCALE GENOMIC DNA]</scope>
    <source>
        <strain evidence="1 2">TKP</strain>
    </source>
</reference>
<dbReference type="Proteomes" id="UP000018725">
    <property type="component" value="Chromosome"/>
</dbReference>